<gene>
    <name evidence="1" type="ORF">FGIG_08618</name>
</gene>
<dbReference type="AlphaFoldDB" id="A0A504YL15"/>
<proteinExistence type="predicted"/>
<sequence>MLVAKRKSTSYEFELHRRQLIVVLEKKVRELEMDLKTRLQMVTHWRQTTERSLKVLSLCPSAQHPLTRRLDNNPRKKISSENRINRRSTPIERNYLTVSSIRWNTPHFSSPLPFIPNITKNGVTEGHKHWDKRGLKRDHKQLIATELQRLLTGREQLQNKIQTFVSDLSDEKDPIYFSILIATEYEDGKLSHSLSAKMWNEISHRLCQLKLTESALFE</sequence>
<evidence type="ECO:0000313" key="2">
    <source>
        <dbReference type="Proteomes" id="UP000316759"/>
    </source>
</evidence>
<dbReference type="EMBL" id="SUNJ01008693">
    <property type="protein sequence ID" value="TPP61039.1"/>
    <property type="molecule type" value="Genomic_DNA"/>
</dbReference>
<protein>
    <submittedName>
        <fullName evidence="1">Uncharacterized protein</fullName>
    </submittedName>
</protein>
<dbReference type="Proteomes" id="UP000316759">
    <property type="component" value="Unassembled WGS sequence"/>
</dbReference>
<evidence type="ECO:0000313" key="1">
    <source>
        <dbReference type="EMBL" id="TPP61039.1"/>
    </source>
</evidence>
<keyword evidence="2" id="KW-1185">Reference proteome</keyword>
<comment type="caution">
    <text evidence="1">The sequence shown here is derived from an EMBL/GenBank/DDBJ whole genome shotgun (WGS) entry which is preliminary data.</text>
</comment>
<accession>A0A504YL15</accession>
<name>A0A504YL15_FASGI</name>
<reference evidence="1 2" key="1">
    <citation type="submission" date="2019-04" db="EMBL/GenBank/DDBJ databases">
        <title>Annotation for the trematode Fasciola gigantica.</title>
        <authorList>
            <person name="Choi Y.-J."/>
        </authorList>
    </citation>
    <scope>NUCLEOTIDE SEQUENCE [LARGE SCALE GENOMIC DNA]</scope>
    <source>
        <strain evidence="1">Uganda_cow_1</strain>
    </source>
</reference>
<organism evidence="1 2">
    <name type="scientific">Fasciola gigantica</name>
    <name type="common">Giant liver fluke</name>
    <dbReference type="NCBI Taxonomy" id="46835"/>
    <lineage>
        <taxon>Eukaryota</taxon>
        <taxon>Metazoa</taxon>
        <taxon>Spiralia</taxon>
        <taxon>Lophotrochozoa</taxon>
        <taxon>Platyhelminthes</taxon>
        <taxon>Trematoda</taxon>
        <taxon>Digenea</taxon>
        <taxon>Plagiorchiida</taxon>
        <taxon>Echinostomata</taxon>
        <taxon>Echinostomatoidea</taxon>
        <taxon>Fasciolidae</taxon>
        <taxon>Fasciola</taxon>
    </lineage>
</organism>